<feature type="transmembrane region" description="Helical" evidence="7">
    <location>
        <begin position="124"/>
        <end position="142"/>
    </location>
</feature>
<dbReference type="EMBL" id="CP111015">
    <property type="protein sequence ID" value="WAR03666.1"/>
    <property type="molecule type" value="Genomic_DNA"/>
</dbReference>
<keyword evidence="3" id="KW-0813">Transport</keyword>
<evidence type="ECO:0000256" key="1">
    <source>
        <dbReference type="ARBA" id="ARBA00004141"/>
    </source>
</evidence>
<feature type="transmembrane region" description="Helical" evidence="7">
    <location>
        <begin position="419"/>
        <end position="438"/>
    </location>
</feature>
<feature type="transmembrane region" description="Helical" evidence="7">
    <location>
        <begin position="394"/>
        <end position="413"/>
    </location>
</feature>
<organism evidence="8 9">
    <name type="scientific">Mya arenaria</name>
    <name type="common">Soft-shell clam</name>
    <dbReference type="NCBI Taxonomy" id="6604"/>
    <lineage>
        <taxon>Eukaryota</taxon>
        <taxon>Metazoa</taxon>
        <taxon>Spiralia</taxon>
        <taxon>Lophotrochozoa</taxon>
        <taxon>Mollusca</taxon>
        <taxon>Bivalvia</taxon>
        <taxon>Autobranchia</taxon>
        <taxon>Heteroconchia</taxon>
        <taxon>Euheterodonta</taxon>
        <taxon>Imparidentia</taxon>
        <taxon>Neoheterodontei</taxon>
        <taxon>Myida</taxon>
        <taxon>Myoidea</taxon>
        <taxon>Myidae</taxon>
        <taxon>Mya</taxon>
    </lineage>
</organism>
<proteinExistence type="inferred from homology"/>
<accession>A0ABY7E3W9</accession>
<feature type="transmembrane region" description="Helical" evidence="7">
    <location>
        <begin position="361"/>
        <end position="382"/>
    </location>
</feature>
<evidence type="ECO:0000313" key="9">
    <source>
        <dbReference type="Proteomes" id="UP001164746"/>
    </source>
</evidence>
<evidence type="ECO:0000256" key="6">
    <source>
        <dbReference type="ARBA" id="ARBA00023136"/>
    </source>
</evidence>
<protein>
    <submittedName>
        <fullName evidence="8">S13A3-like protein</fullName>
    </submittedName>
</protein>
<dbReference type="InterPro" id="IPR031312">
    <property type="entry name" value="Na/sul_symport_CS"/>
</dbReference>
<comment type="similarity">
    <text evidence="2">Belongs to the SLC13A/DASS transporter (TC 2.A.47) family. NADC subfamily.</text>
</comment>
<feature type="transmembrane region" description="Helical" evidence="7">
    <location>
        <begin position="86"/>
        <end position="104"/>
    </location>
</feature>
<keyword evidence="9" id="KW-1185">Reference proteome</keyword>
<name>A0ABY7E3W9_MYAAR</name>
<reference evidence="8" key="1">
    <citation type="submission" date="2022-11" db="EMBL/GenBank/DDBJ databases">
        <title>Centuries of genome instability and evolution in soft-shell clam transmissible cancer (bioRxiv).</title>
        <authorList>
            <person name="Hart S.F.M."/>
            <person name="Yonemitsu M.A."/>
            <person name="Giersch R.M."/>
            <person name="Beal B.F."/>
            <person name="Arriagada G."/>
            <person name="Davis B.W."/>
            <person name="Ostrander E.A."/>
            <person name="Goff S.P."/>
            <person name="Metzger M.J."/>
        </authorList>
    </citation>
    <scope>NUCLEOTIDE SEQUENCE</scope>
    <source>
        <strain evidence="8">MELC-2E11</strain>
        <tissue evidence="8">Siphon/mantle</tissue>
    </source>
</reference>
<feature type="transmembrane region" description="Helical" evidence="7">
    <location>
        <begin position="224"/>
        <end position="244"/>
    </location>
</feature>
<evidence type="ECO:0000313" key="8">
    <source>
        <dbReference type="EMBL" id="WAR03666.1"/>
    </source>
</evidence>
<dbReference type="PANTHER" id="PTHR10283">
    <property type="entry name" value="SOLUTE CARRIER FAMILY 13 MEMBER"/>
    <property type="match status" value="1"/>
</dbReference>
<dbReference type="Proteomes" id="UP001164746">
    <property type="component" value="Chromosome 4"/>
</dbReference>
<feature type="transmembrane region" description="Helical" evidence="7">
    <location>
        <begin position="264"/>
        <end position="288"/>
    </location>
</feature>
<feature type="transmembrane region" description="Helical" evidence="7">
    <location>
        <begin position="322"/>
        <end position="341"/>
    </location>
</feature>
<comment type="subcellular location">
    <subcellularLocation>
        <location evidence="1">Membrane</location>
        <topology evidence="1">Multi-pass membrane protein</topology>
    </subcellularLocation>
</comment>
<dbReference type="InterPro" id="IPR001898">
    <property type="entry name" value="SLC13A/DASS"/>
</dbReference>
<dbReference type="PROSITE" id="PS01271">
    <property type="entry name" value="NA_SULFATE"/>
    <property type="match status" value="1"/>
</dbReference>
<gene>
    <name evidence="8" type="ORF">MAR_010224</name>
</gene>
<evidence type="ECO:0000256" key="3">
    <source>
        <dbReference type="ARBA" id="ARBA00022448"/>
    </source>
</evidence>
<dbReference type="PANTHER" id="PTHR10283:SF82">
    <property type="entry name" value="SOLUTE CARRIER FAMILY 13 MEMBER 2"/>
    <property type="match status" value="1"/>
</dbReference>
<evidence type="ECO:0000256" key="2">
    <source>
        <dbReference type="ARBA" id="ARBA00006772"/>
    </source>
</evidence>
<sequence length="492" mass="53946">MKHVVRTLWTLRSVLVIVLTPLLLLPLLIQGTQQSAAGFCLLLMAVYWATEAFPIAVTALLPVLIFPLTGVMTGKKVSSAYINDSSMLFVGGLIMAVAVEHWNIHKRIALKLLLVIGTQPTRLMVGMMLPSWFLSMWTSNIATTAMMTPIADALLHELAKESDDNPLHTSEEEHSLQPPNNLSLVEAQVDTELVIHAESDSENNRTGKADREHRQLAKAMTISIAYAASIGGTTTLTGCSSNIILKGQADQIFRERGVDSGLTFNTWLVLGFPVSLLVFLTLFLWLSLHFRGCSCFKMRPKSMSRVRSYIEEEYKSLGPVRFPEVTVLMLFGLLIVLWVSRDLGGAGGWGNAFPNGYVTDSAAPTLVTALLFLIPANLPDFFTISLSVSIREALSVFQDLPVWLMSLLVALLTSFVTEVVTNTATCTLVLPIIAELALSIGVNPLYLMIPTAVATSYAFMLPVATPPNAMVYVLGYFSMTEMITQYRHMGTL</sequence>
<evidence type="ECO:0000256" key="4">
    <source>
        <dbReference type="ARBA" id="ARBA00022692"/>
    </source>
</evidence>
<keyword evidence="4 7" id="KW-0812">Transmembrane</keyword>
<evidence type="ECO:0000256" key="7">
    <source>
        <dbReference type="SAM" id="Phobius"/>
    </source>
</evidence>
<keyword evidence="5 7" id="KW-1133">Transmembrane helix</keyword>
<dbReference type="Pfam" id="PF00939">
    <property type="entry name" value="Na_sulph_symp"/>
    <property type="match status" value="2"/>
</dbReference>
<feature type="transmembrane region" description="Helical" evidence="7">
    <location>
        <begin position="52"/>
        <end position="74"/>
    </location>
</feature>
<keyword evidence="6 7" id="KW-0472">Membrane</keyword>
<evidence type="ECO:0000256" key="5">
    <source>
        <dbReference type="ARBA" id="ARBA00022989"/>
    </source>
</evidence>